<dbReference type="PANTHER" id="PTHR24567:SF26">
    <property type="entry name" value="REGULATORY PROTEIN YEIL"/>
    <property type="match status" value="1"/>
</dbReference>
<dbReference type="InterPro" id="IPR000595">
    <property type="entry name" value="cNMP-bd_dom"/>
</dbReference>
<dbReference type="OrthoDB" id="453310at2"/>
<dbReference type="InterPro" id="IPR018490">
    <property type="entry name" value="cNMP-bd_dom_sf"/>
</dbReference>
<dbReference type="Gene3D" id="1.10.10.10">
    <property type="entry name" value="Winged helix-like DNA-binding domain superfamily/Winged helix DNA-binding domain"/>
    <property type="match status" value="1"/>
</dbReference>
<keyword evidence="7" id="KW-1185">Reference proteome</keyword>
<evidence type="ECO:0000313" key="6">
    <source>
        <dbReference type="EMBL" id="QDZ40454.1"/>
    </source>
</evidence>
<dbReference type="InterPro" id="IPR050397">
    <property type="entry name" value="Env_Response_Regulators"/>
</dbReference>
<dbReference type="Proteomes" id="UP000318453">
    <property type="component" value="Chromosome"/>
</dbReference>
<reference evidence="6" key="1">
    <citation type="submission" date="2019-08" db="EMBL/GenBank/DDBJ databases">
        <title>Carotenoids and Carotenoid Binding Proteins in the Halophilic Cyanobacterium Euhalothece sp. ZM00.</title>
        <authorList>
            <person name="Cho S.M."/>
            <person name="Song J.Y."/>
            <person name="Park Y.-I."/>
        </authorList>
    </citation>
    <scope>NUCLEOTIDE SEQUENCE [LARGE SCALE GENOMIC DNA]</scope>
    <source>
        <strain evidence="6">Z-M001</strain>
    </source>
</reference>
<dbReference type="Pfam" id="PF13545">
    <property type="entry name" value="HTH_Crp_2"/>
    <property type="match status" value="1"/>
</dbReference>
<dbReference type="GO" id="GO:0003700">
    <property type="term" value="F:DNA-binding transcription factor activity"/>
    <property type="evidence" value="ECO:0007669"/>
    <property type="project" value="TreeGrafter"/>
</dbReference>
<dbReference type="Gene3D" id="2.60.120.10">
    <property type="entry name" value="Jelly Rolls"/>
    <property type="match status" value="1"/>
</dbReference>
<dbReference type="SUPFAM" id="SSF46785">
    <property type="entry name" value="Winged helix' DNA-binding domain"/>
    <property type="match status" value="1"/>
</dbReference>
<dbReference type="GO" id="GO:0003677">
    <property type="term" value="F:DNA binding"/>
    <property type="evidence" value="ECO:0007669"/>
    <property type="project" value="UniProtKB-KW"/>
</dbReference>
<dbReference type="InterPro" id="IPR012318">
    <property type="entry name" value="HTH_CRP"/>
</dbReference>
<evidence type="ECO:0000259" key="4">
    <source>
        <dbReference type="PROSITE" id="PS50042"/>
    </source>
</evidence>
<dbReference type="PROSITE" id="PS51063">
    <property type="entry name" value="HTH_CRP_2"/>
    <property type="match status" value="1"/>
</dbReference>
<dbReference type="SMART" id="SM00419">
    <property type="entry name" value="HTH_CRP"/>
    <property type="match status" value="1"/>
</dbReference>
<evidence type="ECO:0000256" key="2">
    <source>
        <dbReference type="ARBA" id="ARBA00023125"/>
    </source>
</evidence>
<keyword evidence="3" id="KW-0804">Transcription</keyword>
<feature type="domain" description="HTH crp-type" evidence="5">
    <location>
        <begin position="156"/>
        <end position="228"/>
    </location>
</feature>
<protein>
    <submittedName>
        <fullName evidence="6">Crp/Fnr family transcriptional regulator</fullName>
    </submittedName>
</protein>
<dbReference type="Pfam" id="PF00027">
    <property type="entry name" value="cNMP_binding"/>
    <property type="match status" value="1"/>
</dbReference>
<dbReference type="InterPro" id="IPR014710">
    <property type="entry name" value="RmlC-like_jellyroll"/>
</dbReference>
<dbReference type="SUPFAM" id="SSF51206">
    <property type="entry name" value="cAMP-binding domain-like"/>
    <property type="match status" value="1"/>
</dbReference>
<dbReference type="InterPro" id="IPR036390">
    <property type="entry name" value="WH_DNA-bd_sf"/>
</dbReference>
<keyword evidence="2" id="KW-0238">DNA-binding</keyword>
<proteinExistence type="predicted"/>
<dbReference type="PANTHER" id="PTHR24567">
    <property type="entry name" value="CRP FAMILY TRANSCRIPTIONAL REGULATORY PROTEIN"/>
    <property type="match status" value="1"/>
</dbReference>
<dbReference type="EMBL" id="CP042326">
    <property type="protein sequence ID" value="QDZ40454.1"/>
    <property type="molecule type" value="Genomic_DNA"/>
</dbReference>
<feature type="domain" description="Cyclic nucleotide-binding" evidence="4">
    <location>
        <begin position="23"/>
        <end position="126"/>
    </location>
</feature>
<evidence type="ECO:0000256" key="3">
    <source>
        <dbReference type="ARBA" id="ARBA00023163"/>
    </source>
</evidence>
<dbReference type="GO" id="GO:0005829">
    <property type="term" value="C:cytosol"/>
    <property type="evidence" value="ECO:0007669"/>
    <property type="project" value="TreeGrafter"/>
</dbReference>
<dbReference type="KEGG" id="enn:FRE64_11110"/>
<gene>
    <name evidence="6" type="ORF">FRE64_11110</name>
</gene>
<name>A0A5B8NN45_9CHRO</name>
<evidence type="ECO:0000256" key="1">
    <source>
        <dbReference type="ARBA" id="ARBA00023015"/>
    </source>
</evidence>
<dbReference type="AlphaFoldDB" id="A0A5B8NN45"/>
<dbReference type="CDD" id="cd00038">
    <property type="entry name" value="CAP_ED"/>
    <property type="match status" value="1"/>
</dbReference>
<evidence type="ECO:0000313" key="7">
    <source>
        <dbReference type="Proteomes" id="UP000318453"/>
    </source>
</evidence>
<organism evidence="6 7">
    <name type="scientific">Euhalothece natronophila Z-M001</name>
    <dbReference type="NCBI Taxonomy" id="522448"/>
    <lineage>
        <taxon>Bacteria</taxon>
        <taxon>Bacillati</taxon>
        <taxon>Cyanobacteriota</taxon>
        <taxon>Cyanophyceae</taxon>
        <taxon>Oscillatoriophycideae</taxon>
        <taxon>Chroococcales</taxon>
        <taxon>Halothecacae</taxon>
        <taxon>Halothece cluster</taxon>
        <taxon>Euhalothece</taxon>
    </lineage>
</organism>
<accession>A0A5B8NN45</accession>
<evidence type="ECO:0000259" key="5">
    <source>
        <dbReference type="PROSITE" id="PS51063"/>
    </source>
</evidence>
<dbReference type="SMART" id="SM00100">
    <property type="entry name" value="cNMP"/>
    <property type="match status" value="1"/>
</dbReference>
<keyword evidence="1" id="KW-0805">Transcription regulation</keyword>
<dbReference type="PROSITE" id="PS50042">
    <property type="entry name" value="CNMP_BINDING_3"/>
    <property type="match status" value="1"/>
</dbReference>
<dbReference type="InterPro" id="IPR036388">
    <property type="entry name" value="WH-like_DNA-bd_sf"/>
</dbReference>
<dbReference type="RefSeq" id="WP_146296212.1">
    <property type="nucleotide sequence ID" value="NZ_CP042326.1"/>
</dbReference>
<sequence length="244" mass="27377">MDDKTATRNVKAELDQLMAPGMFFEGLPEDTLREMVCHIVSRNHPANQVILLENDWGGSVYFIIEGWVKIRTYNKDGKEVTLNILGTGEVFGEMSAMEEVPRSTDVLTLTPTRICSIPSGDFLKILQVEPLAGIRLSQLMAKRLRQVNRRLRLRESDSISRVADVLLFLAEGQGQPVKEGVDIPNLPHRELSSLSGLARETVTRVLARLEKAELIQRRYHTLRIPDTLALEEVLSSSSTISLND</sequence>